<dbReference type="STRING" id="1332264.BW730_11550"/>
<reference evidence="3" key="1">
    <citation type="submission" date="2017-02" db="EMBL/GenBank/DDBJ databases">
        <title>Tessaracoccus aquaemaris sp. nov., isolated from the intestine of a Korean rockfish, Sebastes schlegelii, in a marine aquaculture pond.</title>
        <authorList>
            <person name="Tak E.J."/>
            <person name="Bae J.-W."/>
        </authorList>
    </citation>
    <scope>NUCLEOTIDE SEQUENCE [LARGE SCALE GENOMIC DNA]</scope>
    <source>
        <strain evidence="3">NSG39</strain>
    </source>
</reference>
<dbReference type="OrthoDB" id="9795199at2"/>
<dbReference type="AlphaFoldDB" id="A0A1Q2CTC1"/>
<evidence type="ECO:0000313" key="2">
    <source>
        <dbReference type="EMBL" id="AQP49348.1"/>
    </source>
</evidence>
<proteinExistence type="predicted"/>
<dbReference type="EMBL" id="CP019606">
    <property type="protein sequence ID" value="AQP49348.1"/>
    <property type="molecule type" value="Genomic_DNA"/>
</dbReference>
<keyword evidence="2" id="KW-0808">Transferase</keyword>
<dbReference type="Gene3D" id="3.40.630.30">
    <property type="match status" value="1"/>
</dbReference>
<dbReference type="PANTHER" id="PTHR43610">
    <property type="entry name" value="BLL6696 PROTEIN"/>
    <property type="match status" value="1"/>
</dbReference>
<dbReference type="InterPro" id="IPR016181">
    <property type="entry name" value="Acyl_CoA_acyltransferase"/>
</dbReference>
<dbReference type="Pfam" id="PF13302">
    <property type="entry name" value="Acetyltransf_3"/>
    <property type="match status" value="1"/>
</dbReference>
<dbReference type="PANTHER" id="PTHR43610:SF1">
    <property type="entry name" value="N-ACETYLTRANSFERASE DOMAIN-CONTAINING PROTEIN"/>
    <property type="match status" value="1"/>
</dbReference>
<sequence>MTFVQPVTLTDRGVRVEPLTLAHVDGLEAAAADGQLWRVRLTSVPEPGQTRGYVEAALAAREDGTRFPFAIIDEASGRVLGTTSFHDILPGPRRLEIGYTWLGRSSQRTSVNTVVKRLLLIHAFEDLCCNTVGWRTDNFNHASQRAIERLGAKRDGVIRGQAQRRDGTIRDTVMYSVTAGEWPEIRAHLDHLLLRHER</sequence>
<gene>
    <name evidence="2" type="ORF">BW730_11550</name>
</gene>
<dbReference type="PROSITE" id="PS51186">
    <property type="entry name" value="GNAT"/>
    <property type="match status" value="1"/>
</dbReference>
<evidence type="ECO:0000313" key="3">
    <source>
        <dbReference type="Proteomes" id="UP000188145"/>
    </source>
</evidence>
<dbReference type="Proteomes" id="UP000188145">
    <property type="component" value="Chromosome"/>
</dbReference>
<dbReference type="RefSeq" id="WP_077687640.1">
    <property type="nucleotide sequence ID" value="NZ_CP019606.1"/>
</dbReference>
<protein>
    <submittedName>
        <fullName evidence="2">GNAT family N-acetyltransferase</fullName>
    </submittedName>
</protein>
<dbReference type="GO" id="GO:0016747">
    <property type="term" value="F:acyltransferase activity, transferring groups other than amino-acyl groups"/>
    <property type="evidence" value="ECO:0007669"/>
    <property type="project" value="InterPro"/>
</dbReference>
<accession>A0A1Q2CTC1</accession>
<dbReference type="SUPFAM" id="SSF55729">
    <property type="entry name" value="Acyl-CoA N-acyltransferases (Nat)"/>
    <property type="match status" value="1"/>
</dbReference>
<dbReference type="InterPro" id="IPR000182">
    <property type="entry name" value="GNAT_dom"/>
</dbReference>
<dbReference type="KEGG" id="tes:BW730_11550"/>
<organism evidence="2 3">
    <name type="scientific">Tessaracoccus aquimaris</name>
    <dbReference type="NCBI Taxonomy" id="1332264"/>
    <lineage>
        <taxon>Bacteria</taxon>
        <taxon>Bacillati</taxon>
        <taxon>Actinomycetota</taxon>
        <taxon>Actinomycetes</taxon>
        <taxon>Propionibacteriales</taxon>
        <taxon>Propionibacteriaceae</taxon>
        <taxon>Tessaracoccus</taxon>
    </lineage>
</organism>
<evidence type="ECO:0000259" key="1">
    <source>
        <dbReference type="PROSITE" id="PS51186"/>
    </source>
</evidence>
<name>A0A1Q2CTC1_9ACTN</name>
<feature type="domain" description="N-acetyltransferase" evidence="1">
    <location>
        <begin position="14"/>
        <end position="180"/>
    </location>
</feature>
<keyword evidence="3" id="KW-1185">Reference proteome</keyword>